<comment type="caution">
    <text evidence="1">The sequence shown here is derived from an EMBL/GenBank/DDBJ whole genome shotgun (WGS) entry which is preliminary data.</text>
</comment>
<keyword evidence="2" id="KW-1185">Reference proteome</keyword>
<gene>
    <name evidence="1" type="ORF">GBF38_020468</name>
</gene>
<protein>
    <submittedName>
        <fullName evidence="1">Uncharacterized protein</fullName>
    </submittedName>
</protein>
<dbReference type="Proteomes" id="UP000805704">
    <property type="component" value="Chromosome 12"/>
</dbReference>
<dbReference type="EMBL" id="CM024800">
    <property type="protein sequence ID" value="KAG8012632.1"/>
    <property type="molecule type" value="Genomic_DNA"/>
</dbReference>
<reference evidence="1" key="1">
    <citation type="submission" date="2020-04" db="EMBL/GenBank/DDBJ databases">
        <title>A chromosome-scale assembly and high-density genetic map of the yellow drum (Nibea albiflora) genome.</title>
        <authorList>
            <person name="Xu D."/>
            <person name="Zhang W."/>
            <person name="Chen R."/>
            <person name="Tan P."/>
            <person name="Wang L."/>
            <person name="Song H."/>
            <person name="Tian L."/>
            <person name="Zhu Q."/>
            <person name="Wang B."/>
        </authorList>
    </citation>
    <scope>NUCLEOTIDE SEQUENCE</scope>
    <source>
        <strain evidence="1">ZJHYS-2018</strain>
    </source>
</reference>
<proteinExistence type="predicted"/>
<organism evidence="1 2">
    <name type="scientific">Nibea albiflora</name>
    <name type="common">Yellow drum</name>
    <name type="synonym">Corvina albiflora</name>
    <dbReference type="NCBI Taxonomy" id="240163"/>
    <lineage>
        <taxon>Eukaryota</taxon>
        <taxon>Metazoa</taxon>
        <taxon>Chordata</taxon>
        <taxon>Craniata</taxon>
        <taxon>Vertebrata</taxon>
        <taxon>Euteleostomi</taxon>
        <taxon>Actinopterygii</taxon>
        <taxon>Neopterygii</taxon>
        <taxon>Teleostei</taxon>
        <taxon>Neoteleostei</taxon>
        <taxon>Acanthomorphata</taxon>
        <taxon>Eupercaria</taxon>
        <taxon>Sciaenidae</taxon>
        <taxon>Nibea</taxon>
    </lineage>
</organism>
<sequence>MYKVFIFGPPEEGNSSGVRHRKQQSKLTSVKQNGSWTQLPVITVPKSHSTDRKEVKLCRTARSRSRRLLTSSATIFDQVGPVG</sequence>
<evidence type="ECO:0000313" key="1">
    <source>
        <dbReference type="EMBL" id="KAG8012632.1"/>
    </source>
</evidence>
<name>A0ACB7FE18_NIBAL</name>
<accession>A0ACB7FE18</accession>
<evidence type="ECO:0000313" key="2">
    <source>
        <dbReference type="Proteomes" id="UP000805704"/>
    </source>
</evidence>